<protein>
    <submittedName>
        <fullName evidence="4">Transporter substrate-binding domain-containing protein</fullName>
    </submittedName>
</protein>
<reference evidence="4 5" key="1">
    <citation type="submission" date="2021-03" db="EMBL/GenBank/DDBJ databases">
        <title>Tianweitania aestuarii sp. nov., isolated from a tidal flat.</title>
        <authorList>
            <person name="Park S."/>
            <person name="Yoon J.-H."/>
        </authorList>
    </citation>
    <scope>NUCLEOTIDE SEQUENCE [LARGE SCALE GENOMIC DNA]</scope>
    <source>
        <strain evidence="4 5">BSSL-BM11</strain>
    </source>
</reference>
<keyword evidence="1 2" id="KW-0732">Signal</keyword>
<feature type="signal peptide" evidence="2">
    <location>
        <begin position="1"/>
        <end position="22"/>
    </location>
</feature>
<gene>
    <name evidence="4" type="ORF">JYU29_03335</name>
</gene>
<dbReference type="SMART" id="SM00062">
    <property type="entry name" value="PBPb"/>
    <property type="match status" value="1"/>
</dbReference>
<dbReference type="PANTHER" id="PTHR35936">
    <property type="entry name" value="MEMBRANE-BOUND LYTIC MUREIN TRANSGLYCOSYLASE F"/>
    <property type="match status" value="1"/>
</dbReference>
<evidence type="ECO:0000313" key="4">
    <source>
        <dbReference type="EMBL" id="MBS9719716.1"/>
    </source>
</evidence>
<sequence>MKKGILCAAVAAITLLSGSAMAAEKVKVGFAPEPYPPFWVPDAQGNWTGWEVEFIDAVCDEAELDCELVPVAWEGIIPALLGGKIDVIMNSMRINDERRKVIDFSDSYYDMPTAVVANKSDDIGVSPEDMSGKIIGVQVSSGQQAYANKNFASQASEIRGYNTQDEAYQDLAAGRIDVVLDRVITMDQFLRSDAGKSCCETKGNLPADSATLGEGNGAGLRKDETELKTKLNEAIAAVQADGTYAEISKKYFDFDISPKK</sequence>
<dbReference type="EMBL" id="JAFMNX010000001">
    <property type="protein sequence ID" value="MBS9719716.1"/>
    <property type="molecule type" value="Genomic_DNA"/>
</dbReference>
<evidence type="ECO:0000256" key="2">
    <source>
        <dbReference type="SAM" id="SignalP"/>
    </source>
</evidence>
<name>A0ABS5RTV2_9HYPH</name>
<organism evidence="4 5">
    <name type="scientific">Tianweitania aestuarii</name>
    <dbReference type="NCBI Taxonomy" id="2814886"/>
    <lineage>
        <taxon>Bacteria</taxon>
        <taxon>Pseudomonadati</taxon>
        <taxon>Pseudomonadota</taxon>
        <taxon>Alphaproteobacteria</taxon>
        <taxon>Hyphomicrobiales</taxon>
        <taxon>Phyllobacteriaceae</taxon>
        <taxon>Tianweitania</taxon>
    </lineage>
</organism>
<proteinExistence type="predicted"/>
<dbReference type="RefSeq" id="WP_213983328.1">
    <property type="nucleotide sequence ID" value="NZ_JAFMNX010000001.1"/>
</dbReference>
<dbReference type="Pfam" id="PF00497">
    <property type="entry name" value="SBP_bac_3"/>
    <property type="match status" value="1"/>
</dbReference>
<feature type="chain" id="PRO_5045286208" evidence="2">
    <location>
        <begin position="23"/>
        <end position="260"/>
    </location>
</feature>
<dbReference type="InterPro" id="IPR001638">
    <property type="entry name" value="Solute-binding_3/MltF_N"/>
</dbReference>
<comment type="caution">
    <text evidence="4">The sequence shown here is derived from an EMBL/GenBank/DDBJ whole genome shotgun (WGS) entry which is preliminary data.</text>
</comment>
<dbReference type="PANTHER" id="PTHR35936:SF17">
    <property type="entry name" value="ARGININE-BINDING EXTRACELLULAR PROTEIN ARTP"/>
    <property type="match status" value="1"/>
</dbReference>
<accession>A0ABS5RTV2</accession>
<evidence type="ECO:0000256" key="1">
    <source>
        <dbReference type="ARBA" id="ARBA00022729"/>
    </source>
</evidence>
<dbReference type="Proteomes" id="UP001297272">
    <property type="component" value="Unassembled WGS sequence"/>
</dbReference>
<feature type="domain" description="Solute-binding protein family 3/N-terminal" evidence="3">
    <location>
        <begin position="25"/>
        <end position="255"/>
    </location>
</feature>
<evidence type="ECO:0000259" key="3">
    <source>
        <dbReference type="SMART" id="SM00062"/>
    </source>
</evidence>
<dbReference type="Gene3D" id="3.40.190.10">
    <property type="entry name" value="Periplasmic binding protein-like II"/>
    <property type="match status" value="2"/>
</dbReference>
<dbReference type="SUPFAM" id="SSF53850">
    <property type="entry name" value="Periplasmic binding protein-like II"/>
    <property type="match status" value="1"/>
</dbReference>
<keyword evidence="5" id="KW-1185">Reference proteome</keyword>
<evidence type="ECO:0000313" key="5">
    <source>
        <dbReference type="Proteomes" id="UP001297272"/>
    </source>
</evidence>